<feature type="region of interest" description="Disordered" evidence="1">
    <location>
        <begin position="38"/>
        <end position="60"/>
    </location>
</feature>
<feature type="non-terminal residue" evidence="2">
    <location>
        <position position="1"/>
    </location>
</feature>
<dbReference type="AlphaFoldDB" id="A0AAV7MIU5"/>
<organism evidence="2 3">
    <name type="scientific">Pleurodeles waltl</name>
    <name type="common">Iberian ribbed newt</name>
    <dbReference type="NCBI Taxonomy" id="8319"/>
    <lineage>
        <taxon>Eukaryota</taxon>
        <taxon>Metazoa</taxon>
        <taxon>Chordata</taxon>
        <taxon>Craniata</taxon>
        <taxon>Vertebrata</taxon>
        <taxon>Euteleostomi</taxon>
        <taxon>Amphibia</taxon>
        <taxon>Batrachia</taxon>
        <taxon>Caudata</taxon>
        <taxon>Salamandroidea</taxon>
        <taxon>Salamandridae</taxon>
        <taxon>Pleurodelinae</taxon>
        <taxon>Pleurodeles</taxon>
    </lineage>
</organism>
<protein>
    <submittedName>
        <fullName evidence="2">Uncharacterized protein</fullName>
    </submittedName>
</protein>
<accession>A0AAV7MIU5</accession>
<comment type="caution">
    <text evidence="2">The sequence shown here is derived from an EMBL/GenBank/DDBJ whole genome shotgun (WGS) entry which is preliminary data.</text>
</comment>
<feature type="non-terminal residue" evidence="2">
    <location>
        <position position="60"/>
    </location>
</feature>
<evidence type="ECO:0000313" key="3">
    <source>
        <dbReference type="Proteomes" id="UP001066276"/>
    </source>
</evidence>
<gene>
    <name evidence="2" type="ORF">NDU88_001117</name>
</gene>
<sequence length="60" mass="6683">PAPTTSVIFETLHQRSSSRPLLPLVPGLLEPAMDIFLTPSTTKTDPSRLIKKYRPPEQDP</sequence>
<dbReference type="Proteomes" id="UP001066276">
    <property type="component" value="Chromosome 9"/>
</dbReference>
<name>A0AAV7MIU5_PLEWA</name>
<evidence type="ECO:0000256" key="1">
    <source>
        <dbReference type="SAM" id="MobiDB-lite"/>
    </source>
</evidence>
<keyword evidence="3" id="KW-1185">Reference proteome</keyword>
<reference evidence="2" key="1">
    <citation type="journal article" date="2022" name="bioRxiv">
        <title>Sequencing and chromosome-scale assembly of the giantPleurodeles waltlgenome.</title>
        <authorList>
            <person name="Brown T."/>
            <person name="Elewa A."/>
            <person name="Iarovenko S."/>
            <person name="Subramanian E."/>
            <person name="Araus A.J."/>
            <person name="Petzold A."/>
            <person name="Susuki M."/>
            <person name="Suzuki K.-i.T."/>
            <person name="Hayashi T."/>
            <person name="Toyoda A."/>
            <person name="Oliveira C."/>
            <person name="Osipova E."/>
            <person name="Leigh N.D."/>
            <person name="Simon A."/>
            <person name="Yun M.H."/>
        </authorList>
    </citation>
    <scope>NUCLEOTIDE SEQUENCE</scope>
    <source>
        <strain evidence="2">20211129_DDA</strain>
        <tissue evidence="2">Liver</tissue>
    </source>
</reference>
<evidence type="ECO:0000313" key="2">
    <source>
        <dbReference type="EMBL" id="KAJ1103696.1"/>
    </source>
</evidence>
<proteinExistence type="predicted"/>
<dbReference type="EMBL" id="JANPWB010000013">
    <property type="protein sequence ID" value="KAJ1103696.1"/>
    <property type="molecule type" value="Genomic_DNA"/>
</dbReference>